<dbReference type="CDD" id="cd01014">
    <property type="entry name" value="nicotinamidase_related"/>
    <property type="match status" value="1"/>
</dbReference>
<dbReference type="PANTHER" id="PTHR43540">
    <property type="entry name" value="PEROXYUREIDOACRYLATE/UREIDOACRYLATE AMIDOHYDROLASE-RELATED"/>
    <property type="match status" value="1"/>
</dbReference>
<name>A0ABP3Q6W2_9PROT</name>
<dbReference type="InterPro" id="IPR050272">
    <property type="entry name" value="Isochorismatase-like_hydrls"/>
</dbReference>
<dbReference type="GO" id="GO:0016787">
    <property type="term" value="F:hydrolase activity"/>
    <property type="evidence" value="ECO:0007669"/>
    <property type="project" value="UniProtKB-KW"/>
</dbReference>
<dbReference type="SUPFAM" id="SSF52499">
    <property type="entry name" value="Isochorismatase-like hydrolases"/>
    <property type="match status" value="1"/>
</dbReference>
<dbReference type="Proteomes" id="UP001499951">
    <property type="component" value="Unassembled WGS sequence"/>
</dbReference>
<organism evidence="3 4">
    <name type="scientific">Rhizomicrobium electricum</name>
    <dbReference type="NCBI Taxonomy" id="480070"/>
    <lineage>
        <taxon>Bacteria</taxon>
        <taxon>Pseudomonadati</taxon>
        <taxon>Pseudomonadota</taxon>
        <taxon>Alphaproteobacteria</taxon>
        <taxon>Micropepsales</taxon>
        <taxon>Micropepsaceae</taxon>
        <taxon>Rhizomicrobium</taxon>
    </lineage>
</organism>
<dbReference type="Gene3D" id="3.40.50.850">
    <property type="entry name" value="Isochorismatase-like"/>
    <property type="match status" value="1"/>
</dbReference>
<evidence type="ECO:0000256" key="1">
    <source>
        <dbReference type="ARBA" id="ARBA00022801"/>
    </source>
</evidence>
<evidence type="ECO:0000313" key="3">
    <source>
        <dbReference type="EMBL" id="GAA0581719.1"/>
    </source>
</evidence>
<dbReference type="InterPro" id="IPR036380">
    <property type="entry name" value="Isochorismatase-like_sf"/>
</dbReference>
<dbReference type="PANTHER" id="PTHR43540:SF14">
    <property type="entry name" value="ISOCHORISMATASE"/>
    <property type="match status" value="1"/>
</dbReference>
<reference evidence="4" key="1">
    <citation type="journal article" date="2019" name="Int. J. Syst. Evol. Microbiol.">
        <title>The Global Catalogue of Microorganisms (GCM) 10K type strain sequencing project: providing services to taxonomists for standard genome sequencing and annotation.</title>
        <authorList>
            <consortium name="The Broad Institute Genomics Platform"/>
            <consortium name="The Broad Institute Genome Sequencing Center for Infectious Disease"/>
            <person name="Wu L."/>
            <person name="Ma J."/>
        </authorList>
    </citation>
    <scope>NUCLEOTIDE SEQUENCE [LARGE SCALE GENOMIC DNA]</scope>
    <source>
        <strain evidence="4">JCM 15089</strain>
    </source>
</reference>
<evidence type="ECO:0000313" key="4">
    <source>
        <dbReference type="Proteomes" id="UP001499951"/>
    </source>
</evidence>
<protein>
    <submittedName>
        <fullName evidence="3">Cysteine hydrolase family protein</fullName>
    </submittedName>
</protein>
<proteinExistence type="predicted"/>
<gene>
    <name evidence="3" type="ORF">GCM10008942_33250</name>
</gene>
<dbReference type="EMBL" id="BAAADD010000009">
    <property type="protein sequence ID" value="GAA0581719.1"/>
    <property type="molecule type" value="Genomic_DNA"/>
</dbReference>
<dbReference type="InterPro" id="IPR000868">
    <property type="entry name" value="Isochorismatase-like_dom"/>
</dbReference>
<dbReference type="RefSeq" id="WP_166935136.1">
    <property type="nucleotide sequence ID" value="NZ_BAAADD010000009.1"/>
</dbReference>
<evidence type="ECO:0000259" key="2">
    <source>
        <dbReference type="Pfam" id="PF00857"/>
    </source>
</evidence>
<keyword evidence="1 3" id="KW-0378">Hydrolase</keyword>
<feature type="domain" description="Isochorismatase-like" evidence="2">
    <location>
        <begin position="3"/>
        <end position="141"/>
    </location>
</feature>
<keyword evidence="4" id="KW-1185">Reference proteome</keyword>
<sequence>MLALMIIDVQQAMFGAEEPFRGDTVVTTIADLIARARAAKVPVFFVQHDGGPGDAFDKNSPGFAFHPAVAPKPGDPVTIKRRNSGFYDTDLDAKLKAADIDALVICGMQTEYCVDATVRSAFERGYRVTIAADAHTTFDSEILPAATIIAHTEHIWNGRYARLKQASEIAFG</sequence>
<dbReference type="Pfam" id="PF00857">
    <property type="entry name" value="Isochorismatase"/>
    <property type="match status" value="1"/>
</dbReference>
<accession>A0ABP3Q6W2</accession>
<comment type="caution">
    <text evidence="3">The sequence shown here is derived from an EMBL/GenBank/DDBJ whole genome shotgun (WGS) entry which is preliminary data.</text>
</comment>